<dbReference type="PROSITE" id="PS51257">
    <property type="entry name" value="PROKAR_LIPOPROTEIN"/>
    <property type="match status" value="1"/>
</dbReference>
<comment type="caution">
    <text evidence="2">The sequence shown here is derived from an EMBL/GenBank/DDBJ whole genome shotgun (WGS) entry which is preliminary data.</text>
</comment>
<accession>A0ABU2LFQ3</accession>
<reference evidence="3" key="1">
    <citation type="submission" date="2023-07" db="EMBL/GenBank/DDBJ databases">
        <title>30 novel species of actinomycetes from the DSMZ collection.</title>
        <authorList>
            <person name="Nouioui I."/>
        </authorList>
    </citation>
    <scope>NUCLEOTIDE SEQUENCE [LARGE SCALE GENOMIC DNA]</scope>
    <source>
        <strain evidence="3">DSM 44917</strain>
    </source>
</reference>
<evidence type="ECO:0000256" key="1">
    <source>
        <dbReference type="SAM" id="MobiDB-lite"/>
    </source>
</evidence>
<evidence type="ECO:0000313" key="3">
    <source>
        <dbReference type="Proteomes" id="UP001183388"/>
    </source>
</evidence>
<evidence type="ECO:0008006" key="4">
    <source>
        <dbReference type="Google" id="ProtNLM"/>
    </source>
</evidence>
<keyword evidence="3" id="KW-1185">Reference proteome</keyword>
<name>A0ABU2LFQ3_9ACTN</name>
<organism evidence="2 3">
    <name type="scientific">Streptomyces boetiae</name>
    <dbReference type="NCBI Taxonomy" id="3075541"/>
    <lineage>
        <taxon>Bacteria</taxon>
        <taxon>Bacillati</taxon>
        <taxon>Actinomycetota</taxon>
        <taxon>Actinomycetes</taxon>
        <taxon>Kitasatosporales</taxon>
        <taxon>Streptomycetaceae</taxon>
        <taxon>Streptomyces</taxon>
    </lineage>
</organism>
<sequence>MDFRENKSRLILIVIALGAALVIAVASCGGGGDGGEETGSDSAGSGEGRDDGEGNDEPAEESEGNGEDDEPQEVLAEVTGQAQITIAITNAERSQGNFVTVEGTIRNDGDDVFFDTLWAGNESALAVNSFSMAGASLVARDEDQGRRYLILRDTDGRCLCTNFGAPLNPGQTLNWFAQFPAPDPGTNEVDFYIGQMPPATIEIR</sequence>
<dbReference type="Proteomes" id="UP001183388">
    <property type="component" value="Unassembled WGS sequence"/>
</dbReference>
<dbReference type="EMBL" id="JAVREN010000066">
    <property type="protein sequence ID" value="MDT0310362.1"/>
    <property type="molecule type" value="Genomic_DNA"/>
</dbReference>
<feature type="compositionally biased region" description="Acidic residues" evidence="1">
    <location>
        <begin position="53"/>
        <end position="72"/>
    </location>
</feature>
<evidence type="ECO:0000313" key="2">
    <source>
        <dbReference type="EMBL" id="MDT0310362.1"/>
    </source>
</evidence>
<gene>
    <name evidence="2" type="ORF">RM780_25930</name>
</gene>
<dbReference type="RefSeq" id="WP_311633330.1">
    <property type="nucleotide sequence ID" value="NZ_JAVREN010000066.1"/>
</dbReference>
<protein>
    <recommendedName>
        <fullName evidence="4">DUF4352 domain-containing protein</fullName>
    </recommendedName>
</protein>
<proteinExistence type="predicted"/>
<feature type="region of interest" description="Disordered" evidence="1">
    <location>
        <begin position="31"/>
        <end position="72"/>
    </location>
</feature>